<dbReference type="EMBL" id="GBRH01258013">
    <property type="protein sequence ID" value="JAD39882.1"/>
    <property type="molecule type" value="Transcribed_RNA"/>
</dbReference>
<reference evidence="1" key="2">
    <citation type="journal article" date="2015" name="Data Brief">
        <title>Shoot transcriptome of the giant reed, Arundo donax.</title>
        <authorList>
            <person name="Barrero R.A."/>
            <person name="Guerrero F.D."/>
            <person name="Moolhuijzen P."/>
            <person name="Goolsby J.A."/>
            <person name="Tidwell J."/>
            <person name="Bellgard S.E."/>
            <person name="Bellgard M.I."/>
        </authorList>
    </citation>
    <scope>NUCLEOTIDE SEQUENCE</scope>
    <source>
        <tissue evidence="1">Shoot tissue taken approximately 20 cm above the soil surface</tissue>
    </source>
</reference>
<proteinExistence type="predicted"/>
<reference evidence="1" key="1">
    <citation type="submission" date="2014-09" db="EMBL/GenBank/DDBJ databases">
        <authorList>
            <person name="Magalhaes I.L.F."/>
            <person name="Oliveira U."/>
            <person name="Santos F.R."/>
            <person name="Vidigal T.H.D.A."/>
            <person name="Brescovit A.D."/>
            <person name="Santos A.J."/>
        </authorList>
    </citation>
    <scope>NUCLEOTIDE SEQUENCE</scope>
    <source>
        <tissue evidence="1">Shoot tissue taken approximately 20 cm above the soil surface</tissue>
    </source>
</reference>
<evidence type="ECO:0000313" key="1">
    <source>
        <dbReference type="EMBL" id="JAD39882.1"/>
    </source>
</evidence>
<organism evidence="1">
    <name type="scientific">Arundo donax</name>
    <name type="common">Giant reed</name>
    <name type="synonym">Donax arundinaceus</name>
    <dbReference type="NCBI Taxonomy" id="35708"/>
    <lineage>
        <taxon>Eukaryota</taxon>
        <taxon>Viridiplantae</taxon>
        <taxon>Streptophyta</taxon>
        <taxon>Embryophyta</taxon>
        <taxon>Tracheophyta</taxon>
        <taxon>Spermatophyta</taxon>
        <taxon>Magnoliopsida</taxon>
        <taxon>Liliopsida</taxon>
        <taxon>Poales</taxon>
        <taxon>Poaceae</taxon>
        <taxon>PACMAD clade</taxon>
        <taxon>Arundinoideae</taxon>
        <taxon>Arundineae</taxon>
        <taxon>Arundo</taxon>
    </lineage>
</organism>
<sequence length="92" mass="10745">MLMGYLVQIPEKMICIHQCMTRMTRIMLPARIAQIPLQMQSFEREPDDLASGILHIVEAVMLHTHRDNLAHLKICLVVWFIKVVKLKCSLYQ</sequence>
<accession>A0A0A8ZYL7</accession>
<protein>
    <submittedName>
        <fullName evidence="1">Uncharacterized protein</fullName>
    </submittedName>
</protein>
<name>A0A0A8ZYL7_ARUDO</name>
<dbReference type="AlphaFoldDB" id="A0A0A8ZYL7"/>